<evidence type="ECO:0000313" key="9">
    <source>
        <dbReference type="Proteomes" id="UP000035909"/>
    </source>
</evidence>
<dbReference type="UniPathway" id="UPA00094"/>
<keyword evidence="9" id="KW-1185">Reference proteome</keyword>
<dbReference type="Pfam" id="PF02801">
    <property type="entry name" value="Ketoacyl-synt_C"/>
    <property type="match status" value="1"/>
</dbReference>
<evidence type="ECO:0000256" key="2">
    <source>
        <dbReference type="ARBA" id="ARBA00022450"/>
    </source>
</evidence>
<dbReference type="Pfam" id="PF00698">
    <property type="entry name" value="Acyl_transf_1"/>
    <property type="match status" value="1"/>
</dbReference>
<comment type="pathway">
    <text evidence="1">Lipid metabolism; fatty acid biosynthesis.</text>
</comment>
<dbReference type="InterPro" id="IPR050091">
    <property type="entry name" value="PKS_NRPS_Biosynth_Enz"/>
</dbReference>
<dbReference type="InterPro" id="IPR016035">
    <property type="entry name" value="Acyl_Trfase/lysoPLipase"/>
</dbReference>
<evidence type="ECO:0000259" key="6">
    <source>
        <dbReference type="PROSITE" id="PS50075"/>
    </source>
</evidence>
<dbReference type="PATRIC" id="fig|320778.3.peg.3131"/>
<dbReference type="SMART" id="SM00825">
    <property type="entry name" value="PKS_KS"/>
    <property type="match status" value="1"/>
</dbReference>
<dbReference type="PROSITE" id="PS52004">
    <property type="entry name" value="KS3_2"/>
    <property type="match status" value="1"/>
</dbReference>
<dbReference type="Gene3D" id="3.30.70.3290">
    <property type="match status" value="1"/>
</dbReference>
<dbReference type="InterPro" id="IPR014043">
    <property type="entry name" value="Acyl_transferase_dom"/>
</dbReference>
<dbReference type="InterPro" id="IPR009081">
    <property type="entry name" value="PP-bd_ACP"/>
</dbReference>
<keyword evidence="2" id="KW-0596">Phosphopantetheine</keyword>
<dbReference type="PANTHER" id="PTHR43775">
    <property type="entry name" value="FATTY ACID SYNTHASE"/>
    <property type="match status" value="1"/>
</dbReference>
<dbReference type="Gene3D" id="1.10.1200.10">
    <property type="entry name" value="ACP-like"/>
    <property type="match status" value="1"/>
</dbReference>
<evidence type="ECO:0000256" key="1">
    <source>
        <dbReference type="ARBA" id="ARBA00005194"/>
    </source>
</evidence>
<dbReference type="Proteomes" id="UP000035909">
    <property type="component" value="Unassembled WGS sequence"/>
</dbReference>
<evidence type="ECO:0000256" key="3">
    <source>
        <dbReference type="ARBA" id="ARBA00022553"/>
    </source>
</evidence>
<dbReference type="InterPro" id="IPR014031">
    <property type="entry name" value="Ketoacyl_synth_C"/>
</dbReference>
<sequence length="951" mass="100860">MSCRFPGADDPDEYWHNLLNGVESIVEFDPGSDDQQSVSFAAPLSDNVLAFDAAFFGISPRDAALMDPQHRIFLECAWHALESAGIQPGQLVDTGLFGGCSSSAYLPYLMTSELIDKYRPSAFDLQIANDKDYLVSRTAWHLGLEGPVMGIQAACATSLVAVAEAVEALRAGRCRQALAGGCTIRYPQYAPYQAQEGMIYSHNGHCMPFTAGASGTIFGSGAALVVLKPAIDAARDGDHILAIIKGCAVNNDGARKVGFTTTSADGQRRLVNRALADAALTAADLRAFEAHGTGTAAGDPIEFGVLDAITSSAGLSPDCCALGAVKANLGHLETSAGMAGLIKAVLQIQHGWIAPQLHMTAVNPSIDTESSPLYFPLTAEVWPAKDPRSAIGVSAFGIGGTNAHIILARPDMIEAREPAPSGTYPAAIPISAQSMGACHRLIRSYQQSLTKISPRALAWSAQSTRKPLRYRAIMALDDSGRPQITGQITDAGKRRPQVVFLFPGQGSQFVGMSAALARSTPAFATILQVLIHELKEATEIDLSFLLDGRGTAAGITNTSMAQPALTAVEIAMARFLMQHGIMPDAVIGHSLGEIAAACISGSLTSKQALVFAAQRGDLMSALDSGAMLAVNMSEDDCAPWLSDEISLAAVNGPDACVLSGTSVAIQRVQTEMSGQQTRCRELSVSHAFHSAMMTPILAPLTAVAPAAKAHSSGIRFHSTLYGTKLNALTELTPRYWSRHAREPVRFLEAVNSLPTRHNTLFIEVGPGATLSALVKAIRPEGTTIRTLGGIKDRSSDTEIWHSALQSLWLAGINLNWHPSWAQAGVRVQLPHYPFERQHHGPGTPAFGGHSEQADDREPPLFTSHYATLDEAVTGIWERTTGMTPSGIHNSLLDESCDSLAVIQLAVLAEQTLGVKISVSDLMNDPTPFGLSTCLTAAGADKAIQQQTAKEI</sequence>
<dbReference type="SUPFAM" id="SSF52151">
    <property type="entry name" value="FabD/lysophospholipase-like"/>
    <property type="match status" value="1"/>
</dbReference>
<dbReference type="SUPFAM" id="SSF53901">
    <property type="entry name" value="Thiolase-like"/>
    <property type="match status" value="1"/>
</dbReference>
<dbReference type="GO" id="GO:0004315">
    <property type="term" value="F:3-oxoacyl-[acyl-carrier-protein] synthase activity"/>
    <property type="evidence" value="ECO:0007669"/>
    <property type="project" value="InterPro"/>
</dbReference>
<dbReference type="InterPro" id="IPR020841">
    <property type="entry name" value="PKS_Beta-ketoAc_synthase_dom"/>
</dbReference>
<evidence type="ECO:0000256" key="5">
    <source>
        <dbReference type="SAM" id="MobiDB-lite"/>
    </source>
</evidence>
<comment type="caution">
    <text evidence="8">The sequence shown here is derived from an EMBL/GenBank/DDBJ whole genome shotgun (WGS) entry which is preliminary data.</text>
</comment>
<dbReference type="SMART" id="SM00827">
    <property type="entry name" value="PKS_AT"/>
    <property type="match status" value="1"/>
</dbReference>
<dbReference type="Pfam" id="PF00550">
    <property type="entry name" value="PP-binding"/>
    <property type="match status" value="1"/>
</dbReference>
<dbReference type="InterPro" id="IPR016039">
    <property type="entry name" value="Thiolase-like"/>
</dbReference>
<dbReference type="STRING" id="320778.ABT57_14405"/>
<protein>
    <submittedName>
        <fullName evidence="8">Polyketide synthase</fullName>
    </submittedName>
</protein>
<dbReference type="Gene3D" id="3.40.47.10">
    <property type="match status" value="1"/>
</dbReference>
<dbReference type="InterPro" id="IPR018201">
    <property type="entry name" value="Ketoacyl_synth_AS"/>
</dbReference>
<accession>A0A0J1H9Q2</accession>
<dbReference type="AlphaFoldDB" id="A0A0J1H9Q2"/>
<evidence type="ECO:0000256" key="4">
    <source>
        <dbReference type="ARBA" id="ARBA00022679"/>
    </source>
</evidence>
<dbReference type="GO" id="GO:0005737">
    <property type="term" value="C:cytoplasm"/>
    <property type="evidence" value="ECO:0007669"/>
    <property type="project" value="TreeGrafter"/>
</dbReference>
<dbReference type="GO" id="GO:0004312">
    <property type="term" value="F:fatty acid synthase activity"/>
    <property type="evidence" value="ECO:0007669"/>
    <property type="project" value="TreeGrafter"/>
</dbReference>
<dbReference type="SUPFAM" id="SSF55048">
    <property type="entry name" value="Probable ACP-binding domain of malonyl-CoA ACP transacylase"/>
    <property type="match status" value="1"/>
</dbReference>
<feature type="domain" description="Carrier" evidence="6">
    <location>
        <begin position="863"/>
        <end position="938"/>
    </location>
</feature>
<dbReference type="InterPro" id="IPR036736">
    <property type="entry name" value="ACP-like_sf"/>
</dbReference>
<dbReference type="PANTHER" id="PTHR43775:SF37">
    <property type="entry name" value="SI:DKEY-61P9.11"/>
    <property type="match status" value="1"/>
</dbReference>
<dbReference type="Pfam" id="PF00109">
    <property type="entry name" value="ketoacyl-synt"/>
    <property type="match status" value="1"/>
</dbReference>
<dbReference type="EMBL" id="LDOU01000015">
    <property type="protein sequence ID" value="KLV08438.1"/>
    <property type="molecule type" value="Genomic_DNA"/>
</dbReference>
<feature type="domain" description="Ketosynthase family 3 (KS3)" evidence="7">
    <location>
        <begin position="1"/>
        <end position="409"/>
    </location>
</feature>
<keyword evidence="3" id="KW-0597">Phosphoprotein</keyword>
<keyword evidence="4" id="KW-0808">Transferase</keyword>
<organism evidence="8 9">
    <name type="scientific">Photobacterium ganghwense</name>
    <dbReference type="NCBI Taxonomy" id="320778"/>
    <lineage>
        <taxon>Bacteria</taxon>
        <taxon>Pseudomonadati</taxon>
        <taxon>Pseudomonadota</taxon>
        <taxon>Gammaproteobacteria</taxon>
        <taxon>Vibrionales</taxon>
        <taxon>Vibrionaceae</taxon>
        <taxon>Photobacterium</taxon>
    </lineage>
</organism>
<evidence type="ECO:0000259" key="7">
    <source>
        <dbReference type="PROSITE" id="PS52004"/>
    </source>
</evidence>
<dbReference type="InterPro" id="IPR014030">
    <property type="entry name" value="Ketoacyl_synth_N"/>
</dbReference>
<dbReference type="GO" id="GO:0005886">
    <property type="term" value="C:plasma membrane"/>
    <property type="evidence" value="ECO:0007669"/>
    <property type="project" value="TreeGrafter"/>
</dbReference>
<dbReference type="InterPro" id="IPR032821">
    <property type="entry name" value="PKS_assoc"/>
</dbReference>
<dbReference type="InterPro" id="IPR016036">
    <property type="entry name" value="Malonyl_transacylase_ACP-bd"/>
</dbReference>
<evidence type="ECO:0000313" key="8">
    <source>
        <dbReference type="EMBL" id="KLV08438.1"/>
    </source>
</evidence>
<dbReference type="Gene3D" id="3.40.366.10">
    <property type="entry name" value="Malonyl-Coenzyme A Acyl Carrier Protein, domain 2"/>
    <property type="match status" value="1"/>
</dbReference>
<proteinExistence type="predicted"/>
<gene>
    <name evidence="8" type="ORF">ABT57_14405</name>
</gene>
<dbReference type="PROSITE" id="PS50075">
    <property type="entry name" value="CARRIER"/>
    <property type="match status" value="1"/>
</dbReference>
<dbReference type="InterPro" id="IPR001227">
    <property type="entry name" value="Ac_transferase_dom_sf"/>
</dbReference>
<dbReference type="Pfam" id="PF16197">
    <property type="entry name" value="KAsynt_C_assoc"/>
    <property type="match status" value="1"/>
</dbReference>
<dbReference type="CDD" id="cd00833">
    <property type="entry name" value="PKS"/>
    <property type="match status" value="1"/>
</dbReference>
<dbReference type="PROSITE" id="PS00606">
    <property type="entry name" value="KS3_1"/>
    <property type="match status" value="1"/>
</dbReference>
<name>A0A0J1H9Q2_9GAMM</name>
<dbReference type="GO" id="GO:0071770">
    <property type="term" value="P:DIM/DIP cell wall layer assembly"/>
    <property type="evidence" value="ECO:0007669"/>
    <property type="project" value="TreeGrafter"/>
</dbReference>
<feature type="region of interest" description="Disordered" evidence="5">
    <location>
        <begin position="836"/>
        <end position="858"/>
    </location>
</feature>
<reference evidence="8 9" key="1">
    <citation type="submission" date="2015-05" db="EMBL/GenBank/DDBJ databases">
        <title>Photobacterium galathea sp. nov.</title>
        <authorList>
            <person name="Machado H."/>
            <person name="Gram L."/>
        </authorList>
    </citation>
    <scope>NUCLEOTIDE SEQUENCE [LARGE SCALE GENOMIC DNA]</scope>
    <source>
        <strain evidence="8 9">DSM 22954</strain>
    </source>
</reference>
<dbReference type="SUPFAM" id="SSF47336">
    <property type="entry name" value="ACP-like"/>
    <property type="match status" value="1"/>
</dbReference>
<dbReference type="GO" id="GO:0006633">
    <property type="term" value="P:fatty acid biosynthetic process"/>
    <property type="evidence" value="ECO:0007669"/>
    <property type="project" value="UniProtKB-UniPathway"/>
</dbReference>